<dbReference type="PANTHER" id="PTHR46610:SF20">
    <property type="entry name" value="OS05G0181300 PROTEIN"/>
    <property type="match status" value="1"/>
</dbReference>
<feature type="transmembrane region" description="Helical" evidence="1">
    <location>
        <begin position="31"/>
        <end position="51"/>
    </location>
</feature>
<gene>
    <name evidence="2" type="ORF">KSP39_PZI006237</name>
</gene>
<evidence type="ECO:0000256" key="1">
    <source>
        <dbReference type="SAM" id="Phobius"/>
    </source>
</evidence>
<comment type="caution">
    <text evidence="2">The sequence shown here is derived from an EMBL/GenBank/DDBJ whole genome shotgun (WGS) entry which is preliminary data.</text>
</comment>
<feature type="transmembrane region" description="Helical" evidence="1">
    <location>
        <begin position="57"/>
        <end position="75"/>
    </location>
</feature>
<accession>A0AAP0BRL6</accession>
<keyword evidence="1" id="KW-1133">Transmembrane helix</keyword>
<dbReference type="Pfam" id="PF20100">
    <property type="entry name" value="DUF6490"/>
    <property type="match status" value="1"/>
</dbReference>
<dbReference type="InterPro" id="IPR045501">
    <property type="entry name" value="DUF6490"/>
</dbReference>
<protein>
    <submittedName>
        <fullName evidence="2">Uncharacterized protein</fullName>
    </submittedName>
</protein>
<feature type="transmembrane region" description="Helical" evidence="1">
    <location>
        <begin position="120"/>
        <end position="140"/>
    </location>
</feature>
<keyword evidence="3" id="KW-1185">Reference proteome</keyword>
<organism evidence="2 3">
    <name type="scientific">Platanthera zijinensis</name>
    <dbReference type="NCBI Taxonomy" id="2320716"/>
    <lineage>
        <taxon>Eukaryota</taxon>
        <taxon>Viridiplantae</taxon>
        <taxon>Streptophyta</taxon>
        <taxon>Embryophyta</taxon>
        <taxon>Tracheophyta</taxon>
        <taxon>Spermatophyta</taxon>
        <taxon>Magnoliopsida</taxon>
        <taxon>Liliopsida</taxon>
        <taxon>Asparagales</taxon>
        <taxon>Orchidaceae</taxon>
        <taxon>Orchidoideae</taxon>
        <taxon>Orchideae</taxon>
        <taxon>Orchidinae</taxon>
        <taxon>Platanthera</taxon>
    </lineage>
</organism>
<dbReference type="AlphaFoldDB" id="A0AAP0BRL6"/>
<dbReference type="Proteomes" id="UP001418222">
    <property type="component" value="Unassembled WGS sequence"/>
</dbReference>
<evidence type="ECO:0000313" key="3">
    <source>
        <dbReference type="Proteomes" id="UP001418222"/>
    </source>
</evidence>
<dbReference type="EMBL" id="JBBWWQ010000004">
    <property type="protein sequence ID" value="KAK8948788.1"/>
    <property type="molecule type" value="Genomic_DNA"/>
</dbReference>
<proteinExistence type="predicted"/>
<name>A0AAP0BRL6_9ASPA</name>
<keyword evidence="1" id="KW-0472">Membrane</keyword>
<evidence type="ECO:0000313" key="2">
    <source>
        <dbReference type="EMBL" id="KAK8948788.1"/>
    </source>
</evidence>
<sequence length="151" mass="16260">MEQGMLMNSAAASPAASPLSRAALWFQKEEISWFAVMGLVFLAVNSTSTILRSLHDPTTVAFVVFSNADVVLLYWCMSQFDTAGAKRKESLKAAVWILATLLTGVFCQRIAGMMPPTVDAIVWGMAAVSISGSFYALFVYRDAGPIIGGKL</sequence>
<reference evidence="2 3" key="1">
    <citation type="journal article" date="2022" name="Nat. Plants">
        <title>Genomes of leafy and leafless Platanthera orchids illuminate the evolution of mycoheterotrophy.</title>
        <authorList>
            <person name="Li M.H."/>
            <person name="Liu K.W."/>
            <person name="Li Z."/>
            <person name="Lu H.C."/>
            <person name="Ye Q.L."/>
            <person name="Zhang D."/>
            <person name="Wang J.Y."/>
            <person name="Li Y.F."/>
            <person name="Zhong Z.M."/>
            <person name="Liu X."/>
            <person name="Yu X."/>
            <person name="Liu D.K."/>
            <person name="Tu X.D."/>
            <person name="Liu B."/>
            <person name="Hao Y."/>
            <person name="Liao X.Y."/>
            <person name="Jiang Y.T."/>
            <person name="Sun W.H."/>
            <person name="Chen J."/>
            <person name="Chen Y.Q."/>
            <person name="Ai Y."/>
            <person name="Zhai J.W."/>
            <person name="Wu S.S."/>
            <person name="Zhou Z."/>
            <person name="Hsiao Y.Y."/>
            <person name="Wu W.L."/>
            <person name="Chen Y.Y."/>
            <person name="Lin Y.F."/>
            <person name="Hsu J.L."/>
            <person name="Li C.Y."/>
            <person name="Wang Z.W."/>
            <person name="Zhao X."/>
            <person name="Zhong W.Y."/>
            <person name="Ma X.K."/>
            <person name="Ma L."/>
            <person name="Huang J."/>
            <person name="Chen G.Z."/>
            <person name="Huang M.Z."/>
            <person name="Huang L."/>
            <person name="Peng D.H."/>
            <person name="Luo Y.B."/>
            <person name="Zou S.Q."/>
            <person name="Chen S.P."/>
            <person name="Lan S."/>
            <person name="Tsai W.C."/>
            <person name="Van de Peer Y."/>
            <person name="Liu Z.J."/>
        </authorList>
    </citation>
    <scope>NUCLEOTIDE SEQUENCE [LARGE SCALE GENOMIC DNA]</scope>
    <source>
        <strain evidence="2">Lor287</strain>
    </source>
</reference>
<dbReference type="PANTHER" id="PTHR46610">
    <property type="entry name" value="OS05G0181300 PROTEIN"/>
    <property type="match status" value="1"/>
</dbReference>
<feature type="transmembrane region" description="Helical" evidence="1">
    <location>
        <begin position="95"/>
        <end position="114"/>
    </location>
</feature>
<keyword evidence="1" id="KW-0812">Transmembrane</keyword>